<comment type="caution">
    <text evidence="6">The sequence shown here is derived from an EMBL/GenBank/DDBJ whole genome shotgun (WGS) entry which is preliminary data.</text>
</comment>
<keyword evidence="5" id="KW-0378">Hydrolase</keyword>
<evidence type="ECO:0000256" key="2">
    <source>
        <dbReference type="ARBA" id="ARBA00006247"/>
    </source>
</evidence>
<dbReference type="OrthoDB" id="9761532at2"/>
<evidence type="ECO:0000313" key="6">
    <source>
        <dbReference type="EMBL" id="EHR33262.1"/>
    </source>
</evidence>
<dbReference type="eggNOG" id="COG0624">
    <property type="taxonomic scope" value="Bacteria"/>
</dbReference>
<sequence>MKKKLFAEIDRLKDQMIEDLVKIINIPSVKSSPKENAPFGENCRKVLDAILQICERENFTMKNVDGYMAYAKYGDSEEHMGIFGHLDVVPEGDWDDWICPPFSGKIIENRMYSRGALDNKGPAIAALYGLIALKNLEIKPKREIRIVFGADEESGMSDIDYYLSKEKLPVLGFVPDNKFPAIYGERARANIKVSGDKEKLYTFLNKYILNADNNGKRLGIDFEDKYFGKLIVRGYRIFTEDSKESLRFQLSMGECDIEKIIEKIKEKAEDLEVSLINYTEAALKNPESTNVKLLNQAYIEATGQEIEPTTTTGMTYAHKIKTVIPFGPSFPGQNGIAHLPNEWMDIDDLVKCAKIYAYGIYKLNQVEDGDIIV</sequence>
<organism evidence="6 7">
    <name type="scientific">Helcococcus kunzii ATCC 51366</name>
    <dbReference type="NCBI Taxonomy" id="883114"/>
    <lineage>
        <taxon>Bacteria</taxon>
        <taxon>Bacillati</taxon>
        <taxon>Bacillota</taxon>
        <taxon>Tissierellia</taxon>
        <taxon>Tissierellales</taxon>
        <taxon>Peptoniphilaceae</taxon>
        <taxon>Helcococcus</taxon>
    </lineage>
</organism>
<dbReference type="InterPro" id="IPR010964">
    <property type="entry name" value="M20A_pepV-rel"/>
</dbReference>
<dbReference type="GO" id="GO:0008237">
    <property type="term" value="F:metallopeptidase activity"/>
    <property type="evidence" value="ECO:0007669"/>
    <property type="project" value="UniProtKB-KW"/>
</dbReference>
<dbReference type="GO" id="GO:0016805">
    <property type="term" value="F:dipeptidase activity"/>
    <property type="evidence" value="ECO:0007669"/>
    <property type="project" value="InterPro"/>
</dbReference>
<dbReference type="Pfam" id="PF01546">
    <property type="entry name" value="Peptidase_M20"/>
    <property type="match status" value="1"/>
</dbReference>
<dbReference type="AlphaFoldDB" id="H3NPN4"/>
<proteinExistence type="inferred from homology"/>
<dbReference type="PATRIC" id="fig|883114.3.peg.1297"/>
<gene>
    <name evidence="6" type="ORF">HMPREF9709_01306</name>
</gene>
<accession>H3NPN4</accession>
<dbReference type="InterPro" id="IPR002933">
    <property type="entry name" value="Peptidase_M20"/>
</dbReference>
<dbReference type="SUPFAM" id="SSF53187">
    <property type="entry name" value="Zn-dependent exopeptidases"/>
    <property type="match status" value="1"/>
</dbReference>
<dbReference type="NCBIfam" id="TIGR01887">
    <property type="entry name" value="dipeptidaselike"/>
    <property type="match status" value="1"/>
</dbReference>
<reference evidence="6 7" key="1">
    <citation type="submission" date="2012-01" db="EMBL/GenBank/DDBJ databases">
        <title>The Genome Sequence of Helcococcus kunzii ATCC 51366.</title>
        <authorList>
            <consortium name="The Broad Institute Genome Sequencing Platform"/>
            <person name="Earl A."/>
            <person name="Ward D."/>
            <person name="Feldgarden M."/>
            <person name="Gevers D."/>
            <person name="Huys G."/>
            <person name="Young S.K."/>
            <person name="Zeng Q."/>
            <person name="Gargeya S."/>
            <person name="Fitzgerald M."/>
            <person name="Haas B."/>
            <person name="Abouelleil A."/>
            <person name="Alvarado L."/>
            <person name="Arachchi H.M."/>
            <person name="Berlin A."/>
            <person name="Chapman S.B."/>
            <person name="Gearin G."/>
            <person name="Goldberg J."/>
            <person name="Griggs A."/>
            <person name="Gujja S."/>
            <person name="Hansen M."/>
            <person name="Heiman D."/>
            <person name="Howarth C."/>
            <person name="Larimer J."/>
            <person name="Lui A."/>
            <person name="MacDonald P.J.P."/>
            <person name="McCowen C."/>
            <person name="Montmayeur A."/>
            <person name="Murphy C."/>
            <person name="Neiman D."/>
            <person name="Pearson M."/>
            <person name="Priest M."/>
            <person name="Roberts A."/>
            <person name="Saif S."/>
            <person name="Shea T."/>
            <person name="Sisk P."/>
            <person name="Stolte C."/>
            <person name="Sykes S."/>
            <person name="Wortman J."/>
            <person name="Nusbaum C."/>
            <person name="Birren B."/>
        </authorList>
    </citation>
    <scope>NUCLEOTIDE SEQUENCE [LARGE SCALE GENOMIC DNA]</scope>
    <source>
        <strain evidence="6 7">ATCC 51366</strain>
    </source>
</reference>
<dbReference type="PANTHER" id="PTHR43808:SF31">
    <property type="entry name" value="N-ACETYL-L-CITRULLINE DEACETYLASE"/>
    <property type="match status" value="1"/>
</dbReference>
<dbReference type="GO" id="GO:0008270">
    <property type="term" value="F:zinc ion binding"/>
    <property type="evidence" value="ECO:0007669"/>
    <property type="project" value="InterPro"/>
</dbReference>
<dbReference type="InterPro" id="IPR050072">
    <property type="entry name" value="Peptidase_M20A"/>
</dbReference>
<dbReference type="Gene3D" id="3.40.630.10">
    <property type="entry name" value="Zn peptidases"/>
    <property type="match status" value="2"/>
</dbReference>
<keyword evidence="3" id="KW-0645">Protease</keyword>
<dbReference type="GO" id="GO:0006508">
    <property type="term" value="P:proteolysis"/>
    <property type="evidence" value="ECO:0007669"/>
    <property type="project" value="UniProtKB-KW"/>
</dbReference>
<dbReference type="EMBL" id="AGEI01000024">
    <property type="protein sequence ID" value="EHR33262.1"/>
    <property type="molecule type" value="Genomic_DNA"/>
</dbReference>
<dbReference type="STRING" id="883114.HMPREF9709_01306"/>
<protein>
    <submittedName>
        <fullName evidence="6">Putative dipeptidase</fullName>
    </submittedName>
</protein>
<comment type="cofactor">
    <cofactor evidence="1">
        <name>Zn(2+)</name>
        <dbReference type="ChEBI" id="CHEBI:29105"/>
    </cofactor>
</comment>
<keyword evidence="7" id="KW-1185">Reference proteome</keyword>
<dbReference type="HOGENOM" id="CLU_031786_0_0_9"/>
<dbReference type="RefSeq" id="WP_005398821.1">
    <property type="nucleotide sequence ID" value="NZ_JH601088.1"/>
</dbReference>
<dbReference type="GO" id="GO:0008777">
    <property type="term" value="F:acetylornithine deacetylase activity"/>
    <property type="evidence" value="ECO:0007669"/>
    <property type="project" value="TreeGrafter"/>
</dbReference>
<dbReference type="GO" id="GO:0006526">
    <property type="term" value="P:L-arginine biosynthetic process"/>
    <property type="evidence" value="ECO:0007669"/>
    <property type="project" value="TreeGrafter"/>
</dbReference>
<evidence type="ECO:0000256" key="5">
    <source>
        <dbReference type="ARBA" id="ARBA00023049"/>
    </source>
</evidence>
<evidence type="ECO:0000256" key="1">
    <source>
        <dbReference type="ARBA" id="ARBA00001947"/>
    </source>
</evidence>
<dbReference type="GeneID" id="96999273"/>
<name>H3NPN4_9FIRM</name>
<comment type="similarity">
    <text evidence="2">Belongs to the peptidase M20A family.</text>
</comment>
<evidence type="ECO:0000256" key="3">
    <source>
        <dbReference type="ARBA" id="ARBA00022670"/>
    </source>
</evidence>
<evidence type="ECO:0000256" key="4">
    <source>
        <dbReference type="ARBA" id="ARBA00022833"/>
    </source>
</evidence>
<evidence type="ECO:0000313" key="7">
    <source>
        <dbReference type="Proteomes" id="UP000004191"/>
    </source>
</evidence>
<dbReference type="PANTHER" id="PTHR43808">
    <property type="entry name" value="ACETYLORNITHINE DEACETYLASE"/>
    <property type="match status" value="1"/>
</dbReference>
<dbReference type="Proteomes" id="UP000004191">
    <property type="component" value="Unassembled WGS sequence"/>
</dbReference>
<keyword evidence="5" id="KW-0482">Metalloprotease</keyword>
<keyword evidence="4" id="KW-0862">Zinc</keyword>